<dbReference type="SUPFAM" id="SSF54189">
    <property type="entry name" value="Ribosomal proteins S24e, L23 and L15e"/>
    <property type="match status" value="1"/>
</dbReference>
<dbReference type="GO" id="GO:1990904">
    <property type="term" value="C:ribonucleoprotein complex"/>
    <property type="evidence" value="ECO:0007669"/>
    <property type="project" value="UniProtKB-KW"/>
</dbReference>
<dbReference type="STRING" id="51031.W2TKW7"/>
<dbReference type="GO" id="GO:0006412">
    <property type="term" value="P:translation"/>
    <property type="evidence" value="ECO:0007669"/>
    <property type="project" value="InterPro"/>
</dbReference>
<keyword evidence="6" id="KW-0175">Coiled coil</keyword>
<evidence type="ECO:0000256" key="4">
    <source>
        <dbReference type="ARBA" id="ARBA00035149"/>
    </source>
</evidence>
<dbReference type="InterPro" id="IPR053709">
    <property type="entry name" value="eRP_eS24_sf"/>
</dbReference>
<name>W2TKW7_NECAM</name>
<evidence type="ECO:0000313" key="8">
    <source>
        <dbReference type="Proteomes" id="UP000053676"/>
    </source>
</evidence>
<proteinExistence type="inferred from homology"/>
<keyword evidence="3" id="KW-0687">Ribonucleoprotein</keyword>
<keyword evidence="2 7" id="KW-0689">Ribosomal protein</keyword>
<dbReference type="HAMAP" id="MF_00545">
    <property type="entry name" value="Ribosomal_eS24"/>
    <property type="match status" value="1"/>
</dbReference>
<dbReference type="OrthoDB" id="5571754at2759"/>
<dbReference type="GO" id="GO:0005840">
    <property type="term" value="C:ribosome"/>
    <property type="evidence" value="ECO:0007669"/>
    <property type="project" value="UniProtKB-KW"/>
</dbReference>
<evidence type="ECO:0000313" key="7">
    <source>
        <dbReference type="EMBL" id="ETN81781.1"/>
    </source>
</evidence>
<dbReference type="AlphaFoldDB" id="W2TKW7"/>
<dbReference type="Pfam" id="PF01282">
    <property type="entry name" value="Ribosomal_S24e"/>
    <property type="match status" value="1"/>
</dbReference>
<feature type="coiled-coil region" evidence="6">
    <location>
        <begin position="172"/>
        <end position="227"/>
    </location>
</feature>
<dbReference type="KEGG" id="nai:NECAME_02071"/>
<dbReference type="InterPro" id="IPR001976">
    <property type="entry name" value="Ribosomal_eS24"/>
</dbReference>
<dbReference type="EMBL" id="KI658624">
    <property type="protein sequence ID" value="ETN81781.1"/>
    <property type="molecule type" value="Genomic_DNA"/>
</dbReference>
<evidence type="ECO:0000256" key="3">
    <source>
        <dbReference type="ARBA" id="ARBA00023274"/>
    </source>
</evidence>
<keyword evidence="8" id="KW-1185">Reference proteome</keyword>
<protein>
    <recommendedName>
        <fullName evidence="4">Small ribosomal subunit protein eS24</fullName>
    </recommendedName>
    <alternativeName>
        <fullName evidence="5">40S ribosomal protein S24</fullName>
    </alternativeName>
</protein>
<dbReference type="PANTHER" id="PTHR10496">
    <property type="entry name" value="40S RIBOSOMAL PROTEIN S24"/>
    <property type="match status" value="1"/>
</dbReference>
<dbReference type="FunFam" id="3.30.70.3370:FF:000001">
    <property type="entry name" value="40S ribosomal protein S24"/>
    <property type="match status" value="1"/>
</dbReference>
<sequence>MGDVVTIRTRKVLSNRLLYRKQMVVEVLHPGRATVPKTEIREKIAKMYKTTPDVVIPFGFQSAIGGGKTKGFALVYDTLDYAKKFEPKFRLIRMGLATKVDRGGRKQRKERRNRQKKVRGIKKATVSAGKKVKFFAWPCRDYVLQCRHPTRRYCKVFEMTLMIKLLLLFADIDRLKEQKRTTEKCISDLEKDRSTLEERIEEMRRRKDELDDRLRVEHERLQRQERTIHQGEVTYAKLLESSQSLVDFMRKEYQDTRRQ</sequence>
<evidence type="ECO:0000256" key="5">
    <source>
        <dbReference type="ARBA" id="ARBA00035458"/>
    </source>
</evidence>
<dbReference type="Proteomes" id="UP000053676">
    <property type="component" value="Unassembled WGS sequence"/>
</dbReference>
<reference evidence="8" key="1">
    <citation type="journal article" date="2014" name="Nat. Genet.">
        <title>Genome of the human hookworm Necator americanus.</title>
        <authorList>
            <person name="Tang Y.T."/>
            <person name="Gao X."/>
            <person name="Rosa B.A."/>
            <person name="Abubucker S."/>
            <person name="Hallsworth-Pepin K."/>
            <person name="Martin J."/>
            <person name="Tyagi R."/>
            <person name="Heizer E."/>
            <person name="Zhang X."/>
            <person name="Bhonagiri-Palsikar V."/>
            <person name="Minx P."/>
            <person name="Warren W.C."/>
            <person name="Wang Q."/>
            <person name="Zhan B."/>
            <person name="Hotez P.J."/>
            <person name="Sternberg P.W."/>
            <person name="Dougall A."/>
            <person name="Gaze S.T."/>
            <person name="Mulvenna J."/>
            <person name="Sotillo J."/>
            <person name="Ranganathan S."/>
            <person name="Rabelo E.M."/>
            <person name="Wilson R.K."/>
            <person name="Felgner P.L."/>
            <person name="Bethony J."/>
            <person name="Hawdon J.M."/>
            <person name="Gasser R.B."/>
            <person name="Loukas A."/>
            <person name="Mitreva M."/>
        </authorList>
    </citation>
    <scope>NUCLEOTIDE SEQUENCE [LARGE SCALE GENOMIC DNA]</scope>
</reference>
<evidence type="ECO:0000256" key="6">
    <source>
        <dbReference type="SAM" id="Coils"/>
    </source>
</evidence>
<dbReference type="Gene3D" id="3.30.70.3370">
    <property type="match status" value="1"/>
</dbReference>
<evidence type="ECO:0000256" key="1">
    <source>
        <dbReference type="ARBA" id="ARBA00009680"/>
    </source>
</evidence>
<gene>
    <name evidence="7" type="ORF">NECAME_02071</name>
</gene>
<dbReference type="GeneID" id="25342111"/>
<dbReference type="OMA" id="PTRRYCK"/>
<comment type="similarity">
    <text evidence="1">Belongs to the eukaryotic ribosomal protein eS24 family.</text>
</comment>
<dbReference type="CTD" id="25342111"/>
<dbReference type="InterPro" id="IPR012678">
    <property type="entry name" value="Ribosomal_uL23/eL15/eS24_sf"/>
</dbReference>
<organism evidence="7 8">
    <name type="scientific">Necator americanus</name>
    <name type="common">Human hookworm</name>
    <dbReference type="NCBI Taxonomy" id="51031"/>
    <lineage>
        <taxon>Eukaryota</taxon>
        <taxon>Metazoa</taxon>
        <taxon>Ecdysozoa</taxon>
        <taxon>Nematoda</taxon>
        <taxon>Chromadorea</taxon>
        <taxon>Rhabditida</taxon>
        <taxon>Rhabditina</taxon>
        <taxon>Rhabditomorpha</taxon>
        <taxon>Strongyloidea</taxon>
        <taxon>Ancylostomatidae</taxon>
        <taxon>Bunostominae</taxon>
        <taxon>Necator</taxon>
    </lineage>
</organism>
<evidence type="ECO:0000256" key="2">
    <source>
        <dbReference type="ARBA" id="ARBA00022980"/>
    </source>
</evidence>
<accession>W2TKW7</accession>
<dbReference type="GO" id="GO:0003735">
    <property type="term" value="F:structural constituent of ribosome"/>
    <property type="evidence" value="ECO:0007669"/>
    <property type="project" value="InterPro"/>
</dbReference>